<evidence type="ECO:0000256" key="2">
    <source>
        <dbReference type="SAM" id="Phobius"/>
    </source>
</evidence>
<evidence type="ECO:0008006" key="5">
    <source>
        <dbReference type="Google" id="ProtNLM"/>
    </source>
</evidence>
<feature type="region of interest" description="Disordered" evidence="1">
    <location>
        <begin position="147"/>
        <end position="172"/>
    </location>
</feature>
<dbReference type="EMBL" id="BAAAMY010000002">
    <property type="protein sequence ID" value="GAA1909450.1"/>
    <property type="molecule type" value="Genomic_DNA"/>
</dbReference>
<sequence length="172" mass="19335">MTAVWLTLGFVAGIPAGWLWREAYELIRGRDDPMALWKRIRANDRSAAIVAVILSMVFCGGVGIYLAVSNNDRADLVRCISDYNEAVGAARDSRSDVADDLGRAELDYLDAELRYQRGLLESLEDVEPVAELRDTITDRIAATEEYRQQARAQQDVRDSEPYPSPTYCEDEQ</sequence>
<proteinExistence type="predicted"/>
<keyword evidence="4" id="KW-1185">Reference proteome</keyword>
<organism evidence="3 4">
    <name type="scientific">Nocardioides lentus</name>
    <dbReference type="NCBI Taxonomy" id="338077"/>
    <lineage>
        <taxon>Bacteria</taxon>
        <taxon>Bacillati</taxon>
        <taxon>Actinomycetota</taxon>
        <taxon>Actinomycetes</taxon>
        <taxon>Propionibacteriales</taxon>
        <taxon>Nocardioidaceae</taxon>
        <taxon>Nocardioides</taxon>
    </lineage>
</organism>
<keyword evidence="2" id="KW-0812">Transmembrane</keyword>
<evidence type="ECO:0000313" key="3">
    <source>
        <dbReference type="EMBL" id="GAA1909450.1"/>
    </source>
</evidence>
<feature type="compositionally biased region" description="Basic and acidic residues" evidence="1">
    <location>
        <begin position="147"/>
        <end position="160"/>
    </location>
</feature>
<accession>A0ABN2P168</accession>
<gene>
    <name evidence="3" type="ORF">GCM10009737_08400</name>
</gene>
<feature type="transmembrane region" description="Helical" evidence="2">
    <location>
        <begin position="47"/>
        <end position="68"/>
    </location>
</feature>
<keyword evidence="2" id="KW-0472">Membrane</keyword>
<keyword evidence="2" id="KW-1133">Transmembrane helix</keyword>
<comment type="caution">
    <text evidence="3">The sequence shown here is derived from an EMBL/GenBank/DDBJ whole genome shotgun (WGS) entry which is preliminary data.</text>
</comment>
<evidence type="ECO:0000313" key="4">
    <source>
        <dbReference type="Proteomes" id="UP001501612"/>
    </source>
</evidence>
<reference evidence="3 4" key="1">
    <citation type="journal article" date="2019" name="Int. J. Syst. Evol. Microbiol.">
        <title>The Global Catalogue of Microorganisms (GCM) 10K type strain sequencing project: providing services to taxonomists for standard genome sequencing and annotation.</title>
        <authorList>
            <consortium name="The Broad Institute Genomics Platform"/>
            <consortium name="The Broad Institute Genome Sequencing Center for Infectious Disease"/>
            <person name="Wu L."/>
            <person name="Ma J."/>
        </authorList>
    </citation>
    <scope>NUCLEOTIDE SEQUENCE [LARGE SCALE GENOMIC DNA]</scope>
    <source>
        <strain evidence="3 4">JCM 14046</strain>
    </source>
</reference>
<dbReference type="RefSeq" id="WP_344004188.1">
    <property type="nucleotide sequence ID" value="NZ_BAAAMY010000002.1"/>
</dbReference>
<name>A0ABN2P168_9ACTN</name>
<dbReference type="Proteomes" id="UP001501612">
    <property type="component" value="Unassembled WGS sequence"/>
</dbReference>
<evidence type="ECO:0000256" key="1">
    <source>
        <dbReference type="SAM" id="MobiDB-lite"/>
    </source>
</evidence>
<protein>
    <recommendedName>
        <fullName evidence="5">SLATT domain-containing protein</fullName>
    </recommendedName>
</protein>